<name>A0A562PZF0_9BURK</name>
<dbReference type="GO" id="GO:0005975">
    <property type="term" value="P:carbohydrate metabolic process"/>
    <property type="evidence" value="ECO:0007669"/>
    <property type="project" value="InterPro"/>
</dbReference>
<feature type="domain" description="Glycoside hydrolase family 42 N-terminal" evidence="4">
    <location>
        <begin position="72"/>
        <end position="222"/>
    </location>
</feature>
<evidence type="ECO:0000256" key="2">
    <source>
        <dbReference type="ARBA" id="ARBA00023295"/>
    </source>
</evidence>
<evidence type="ECO:0000259" key="4">
    <source>
        <dbReference type="Pfam" id="PF02449"/>
    </source>
</evidence>
<dbReference type="Pfam" id="PF18120">
    <property type="entry name" value="DUF5597"/>
    <property type="match status" value="1"/>
</dbReference>
<dbReference type="RefSeq" id="WP_145873486.1">
    <property type="nucleotide sequence ID" value="NZ_CP046904.1"/>
</dbReference>
<evidence type="ECO:0000313" key="7">
    <source>
        <dbReference type="EMBL" id="TWI49822.1"/>
    </source>
</evidence>
<dbReference type="GO" id="GO:0004565">
    <property type="term" value="F:beta-galactosidase activity"/>
    <property type="evidence" value="ECO:0007669"/>
    <property type="project" value="InterPro"/>
</dbReference>
<proteinExistence type="predicted"/>
<reference evidence="6 9" key="3">
    <citation type="submission" date="2019-12" db="EMBL/GenBank/DDBJ databases">
        <title>Draft Genome Sequences of Six Type Strains of the Genus Massilia.</title>
        <authorList>
            <person name="Miess H."/>
            <person name="Frediansyah A."/>
            <person name="Goeker M."/>
            <person name="Gross H."/>
        </authorList>
    </citation>
    <scope>NUCLEOTIDE SEQUENCE [LARGE SCALE GENOMIC DNA]</scope>
    <source>
        <strain evidence="6 9">DSM 26639</strain>
    </source>
</reference>
<evidence type="ECO:0000259" key="5">
    <source>
        <dbReference type="Pfam" id="PF18120"/>
    </source>
</evidence>
<dbReference type="InterPro" id="IPR040719">
    <property type="entry name" value="DUF5597"/>
</dbReference>
<dbReference type="SUPFAM" id="SSF51445">
    <property type="entry name" value="(Trans)glycosidases"/>
    <property type="match status" value="1"/>
</dbReference>
<dbReference type="EMBL" id="CP046904">
    <property type="protein sequence ID" value="QGZ38607.1"/>
    <property type="molecule type" value="Genomic_DNA"/>
</dbReference>
<dbReference type="Proteomes" id="UP000437862">
    <property type="component" value="Chromosome"/>
</dbReference>
<dbReference type="EMBL" id="VLKW01000002">
    <property type="protein sequence ID" value="TWI49822.1"/>
    <property type="molecule type" value="Genomic_DNA"/>
</dbReference>
<keyword evidence="2" id="KW-0326">Glycosidase</keyword>
<dbReference type="OrthoDB" id="9800974at2"/>
<dbReference type="FunFam" id="3.20.20.80:FF:000135">
    <property type="entry name" value="Beta-galactosidase, putative, bgl35A"/>
    <property type="match status" value="1"/>
</dbReference>
<dbReference type="Gene3D" id="3.20.20.80">
    <property type="entry name" value="Glycosidases"/>
    <property type="match status" value="1"/>
</dbReference>
<dbReference type="GO" id="GO:0009341">
    <property type="term" value="C:beta-galactosidase complex"/>
    <property type="evidence" value="ECO:0007669"/>
    <property type="project" value="InterPro"/>
</dbReference>
<protein>
    <submittedName>
        <fullName evidence="6 7">Beta-galactosidase</fullName>
    </submittedName>
</protein>
<gene>
    <name evidence="6" type="ORF">GO485_05765</name>
    <name evidence="7" type="ORF">IP92_01045</name>
</gene>
<dbReference type="Gene3D" id="2.60.220.20">
    <property type="entry name" value="putative beta-Galactosidase from caulobacter crescentus"/>
    <property type="match status" value="1"/>
</dbReference>
<dbReference type="AlphaFoldDB" id="A0A562PZF0"/>
<evidence type="ECO:0000313" key="6">
    <source>
        <dbReference type="EMBL" id="QGZ38607.1"/>
    </source>
</evidence>
<dbReference type="InterPro" id="IPR013529">
    <property type="entry name" value="Glyco_hydro_42_N"/>
</dbReference>
<feature type="signal peptide" evidence="3">
    <location>
        <begin position="1"/>
        <end position="23"/>
    </location>
</feature>
<dbReference type="Proteomes" id="UP000315112">
    <property type="component" value="Unassembled WGS sequence"/>
</dbReference>
<dbReference type="Pfam" id="PF02449">
    <property type="entry name" value="Glyco_hydro_42"/>
    <property type="match status" value="1"/>
</dbReference>
<evidence type="ECO:0000256" key="1">
    <source>
        <dbReference type="ARBA" id="ARBA00022801"/>
    </source>
</evidence>
<evidence type="ECO:0000313" key="8">
    <source>
        <dbReference type="Proteomes" id="UP000315112"/>
    </source>
</evidence>
<reference evidence="7" key="2">
    <citation type="submission" date="2019-07" db="EMBL/GenBank/DDBJ databases">
        <authorList>
            <person name="Whitman W."/>
            <person name="Huntemann M."/>
            <person name="Clum A."/>
            <person name="Pillay M."/>
            <person name="Palaniappan K."/>
            <person name="Varghese N."/>
            <person name="Mikhailova N."/>
            <person name="Stamatis D."/>
            <person name="Reddy T."/>
            <person name="Daum C."/>
            <person name="Shapiro N."/>
            <person name="Ivanova N."/>
            <person name="Kyrpides N."/>
            <person name="Woyke T."/>
        </authorList>
    </citation>
    <scope>NUCLEOTIDE SEQUENCE</scope>
    <source>
        <strain evidence="7">CGMCC 1.10685</strain>
    </source>
</reference>
<keyword evidence="9" id="KW-1185">Reference proteome</keyword>
<evidence type="ECO:0000313" key="9">
    <source>
        <dbReference type="Proteomes" id="UP000437862"/>
    </source>
</evidence>
<organism evidence="7 8">
    <name type="scientific">Pseudoduganella flava</name>
    <dbReference type="NCBI Taxonomy" id="871742"/>
    <lineage>
        <taxon>Bacteria</taxon>
        <taxon>Pseudomonadati</taxon>
        <taxon>Pseudomonadota</taxon>
        <taxon>Betaproteobacteria</taxon>
        <taxon>Burkholderiales</taxon>
        <taxon>Oxalobacteraceae</taxon>
        <taxon>Telluria group</taxon>
        <taxon>Pseudoduganella</taxon>
    </lineage>
</organism>
<evidence type="ECO:0000256" key="3">
    <source>
        <dbReference type="SAM" id="SignalP"/>
    </source>
</evidence>
<dbReference type="InterPro" id="IPR017853">
    <property type="entry name" value="GH"/>
</dbReference>
<keyword evidence="1" id="KW-0378">Hydrolase</keyword>
<keyword evidence="3" id="KW-0732">Signal</keyword>
<reference evidence="7 8" key="1">
    <citation type="journal article" date="2015" name="Stand. Genomic Sci.">
        <title>Genomic Encyclopedia of Bacterial and Archaeal Type Strains, Phase III: the genomes of soil and plant-associated and newly described type strains.</title>
        <authorList>
            <person name="Whitman W.B."/>
            <person name="Woyke T."/>
            <person name="Klenk H.P."/>
            <person name="Zhou Y."/>
            <person name="Lilburn T.G."/>
            <person name="Beck B.J."/>
            <person name="De Vos P."/>
            <person name="Vandamme P."/>
            <person name="Eisen J.A."/>
            <person name="Garrity G."/>
            <person name="Hugenholtz P."/>
            <person name="Kyrpides N.C."/>
        </authorList>
    </citation>
    <scope>NUCLEOTIDE SEQUENCE [LARGE SCALE GENOMIC DNA]</scope>
    <source>
        <strain evidence="7 8">CGMCC 1.10685</strain>
    </source>
</reference>
<feature type="chain" id="PRO_5044618052" evidence="3">
    <location>
        <begin position="24"/>
        <end position="546"/>
    </location>
</feature>
<feature type="domain" description="DUF5597" evidence="5">
    <location>
        <begin position="394"/>
        <end position="531"/>
    </location>
</feature>
<sequence length="546" mass="60594">MRALLQQTLLACACAAVVASTSAADLPRIVAKDGRHALIVDGAPYLMLGAQAHNSSNYPKALAQVWAAVADAQANTLEIPVAWEQVEPVEGKFDFSFVDTLVNEARERNVRLVLLWFGTWKNTGPGYLPEWVKFDNKRFPRMVDEKGKDSYCHTPFGEETLDADRRAFVELMKHIKRIDGDKQTVIMVQVENEVGTYGLVRDYGSAAQKAFNGPVPAAVLAKQKAPVAGKSSGTWQEVYGPYAEQYFHTWAVARYIEEIAKAGRAVYDLPMYVNNSLRDPVEPLAPWRSNFASGGPTYDVIGIYKAAAPHIDVAAPDIYLHESNKVQKTLEQFQSRDNALFVPEIGNSADFARVAYAVFGRGGIGFAPFGLDYFPFSNYPLGAKATDKTMVEPFAQVYGAFRPMMREWAKWAFEGRTYGVFEGDDRAAQKIAMKDWSATVSYRERQFADQAAKDPMEGTDKPNGGLAIAQVADNEFVVVGQRARIKFDTSGRNAGKPMLYARVEEGRYDGKGNWVMERVWNGDQTDYGLNFGAQPTVLKVKIGTYK</sequence>
<accession>A0A562PZF0</accession>